<dbReference type="EMBL" id="FYEX01000001">
    <property type="protein sequence ID" value="SNC64008.1"/>
    <property type="molecule type" value="Genomic_DNA"/>
</dbReference>
<keyword evidence="3" id="KW-1185">Reference proteome</keyword>
<reference evidence="2 3" key="1">
    <citation type="submission" date="2017-06" db="EMBL/GenBank/DDBJ databases">
        <authorList>
            <person name="Kim H.J."/>
            <person name="Triplett B.A."/>
        </authorList>
    </citation>
    <scope>NUCLEOTIDE SEQUENCE [LARGE SCALE GENOMIC DNA]</scope>
    <source>
        <strain evidence="2 3">MWH-VicM1</strain>
    </source>
</reference>
<feature type="domain" description="SnoaL-like" evidence="1">
    <location>
        <begin position="12"/>
        <end position="112"/>
    </location>
</feature>
<sequence length="142" mass="16725">MTSLRIQNVIAQFESLSPESINQLTNLYANDALFKDPFNEVSGHNAIKHIFLHMFNQVNNPRFVIKSVLEDGHHASLTWEFEFQFKSSPNQSEIIKGCTWFTFDQQDLIIEHRDYWDAAEELYEKLPLIGSLMRWLKKRAKH</sequence>
<dbReference type="OrthoDB" id="1115105at2"/>
<proteinExistence type="predicted"/>
<dbReference type="Proteomes" id="UP000197215">
    <property type="component" value="Unassembled WGS sequence"/>
</dbReference>
<gene>
    <name evidence="2" type="ORF">SAMN06295916_1004</name>
</gene>
<dbReference type="InterPro" id="IPR037401">
    <property type="entry name" value="SnoaL-like"/>
</dbReference>
<dbReference type="AlphaFoldDB" id="A0A212TD71"/>
<dbReference type="InterPro" id="IPR032710">
    <property type="entry name" value="NTF2-like_dom_sf"/>
</dbReference>
<organism evidence="2 3">
    <name type="scientific">Polynucleobacter victoriensis</name>
    <dbReference type="NCBI Taxonomy" id="2049319"/>
    <lineage>
        <taxon>Bacteria</taxon>
        <taxon>Pseudomonadati</taxon>
        <taxon>Pseudomonadota</taxon>
        <taxon>Betaproteobacteria</taxon>
        <taxon>Burkholderiales</taxon>
        <taxon>Burkholderiaceae</taxon>
        <taxon>Polynucleobacter</taxon>
    </lineage>
</organism>
<dbReference type="Pfam" id="PF12680">
    <property type="entry name" value="SnoaL_2"/>
    <property type="match status" value="1"/>
</dbReference>
<evidence type="ECO:0000313" key="2">
    <source>
        <dbReference type="EMBL" id="SNC64008.1"/>
    </source>
</evidence>
<evidence type="ECO:0000259" key="1">
    <source>
        <dbReference type="Pfam" id="PF12680"/>
    </source>
</evidence>
<evidence type="ECO:0000313" key="3">
    <source>
        <dbReference type="Proteomes" id="UP000197215"/>
    </source>
</evidence>
<accession>A0A212TD71</accession>
<dbReference type="Gene3D" id="3.10.450.50">
    <property type="match status" value="1"/>
</dbReference>
<name>A0A212TD71_9BURK</name>
<protein>
    <submittedName>
        <fullName evidence="2">SnoaL-like domain-containing protein</fullName>
    </submittedName>
</protein>
<dbReference type="RefSeq" id="WP_088812848.1">
    <property type="nucleotide sequence ID" value="NZ_FYEX01000001.1"/>
</dbReference>
<dbReference type="SUPFAM" id="SSF54427">
    <property type="entry name" value="NTF2-like"/>
    <property type="match status" value="1"/>
</dbReference>